<gene>
    <name evidence="2" type="ORF">PCANC_07529</name>
</gene>
<evidence type="ECO:0000313" key="2">
    <source>
        <dbReference type="EMBL" id="PLW53003.1"/>
    </source>
</evidence>
<evidence type="ECO:0000256" key="1">
    <source>
        <dbReference type="SAM" id="MobiDB-lite"/>
    </source>
</evidence>
<sequence length="305" mass="33986">MLGNLKRGQAEIMSILQTEASKTSALQVNLNTSLQNQRDLAEKFEVFSGDSQPSQEEQSAGNQSTRGKKSTSKDSVALMFQELVCHHMTALLDDVGNSQDVSFENHEACENKPDPHFPYPGEPGHPDASPQQLKIMHDMMAAKNMTRFRPNFGASLSDPVNHFCWELAREIFLALVDAKEYNGLRPKEKAPEAVLHAIKGYVKDCLMRHPIKPQNNSQSHEELASAVEIEGLKAFIPIIEQFCSNDETEDKVQDGSNGASNAQKFCKVRRLPWRSTDVQQAFLILDAHQEKKLHGAVLARKGNPP</sequence>
<feature type="compositionally biased region" description="Polar residues" evidence="1">
    <location>
        <begin position="49"/>
        <end position="65"/>
    </location>
</feature>
<feature type="region of interest" description="Disordered" evidence="1">
    <location>
        <begin position="48"/>
        <end position="72"/>
    </location>
</feature>
<dbReference type="EMBL" id="PGCJ01000070">
    <property type="protein sequence ID" value="PLW53003.1"/>
    <property type="molecule type" value="Genomic_DNA"/>
</dbReference>
<evidence type="ECO:0000313" key="3">
    <source>
        <dbReference type="Proteomes" id="UP000235388"/>
    </source>
</evidence>
<organism evidence="2 3">
    <name type="scientific">Puccinia coronata f. sp. avenae</name>
    <dbReference type="NCBI Taxonomy" id="200324"/>
    <lineage>
        <taxon>Eukaryota</taxon>
        <taxon>Fungi</taxon>
        <taxon>Dikarya</taxon>
        <taxon>Basidiomycota</taxon>
        <taxon>Pucciniomycotina</taxon>
        <taxon>Pucciniomycetes</taxon>
        <taxon>Pucciniales</taxon>
        <taxon>Pucciniaceae</taxon>
        <taxon>Puccinia</taxon>
    </lineage>
</organism>
<dbReference type="Proteomes" id="UP000235388">
    <property type="component" value="Unassembled WGS sequence"/>
</dbReference>
<keyword evidence="3" id="KW-1185">Reference proteome</keyword>
<dbReference type="AlphaFoldDB" id="A0A2N5VSN8"/>
<accession>A0A2N5VSN8</accession>
<comment type="caution">
    <text evidence="2">The sequence shown here is derived from an EMBL/GenBank/DDBJ whole genome shotgun (WGS) entry which is preliminary data.</text>
</comment>
<name>A0A2N5VSN8_9BASI</name>
<reference evidence="2 3" key="1">
    <citation type="submission" date="2017-11" db="EMBL/GenBank/DDBJ databases">
        <title>De novo assembly and phasing of dikaryotic genomes from two isolates of Puccinia coronata f. sp. avenae, the causal agent of oat crown rust.</title>
        <authorList>
            <person name="Miller M.E."/>
            <person name="Zhang Y."/>
            <person name="Omidvar V."/>
            <person name="Sperschneider J."/>
            <person name="Schwessinger B."/>
            <person name="Raley C."/>
            <person name="Palmer J.M."/>
            <person name="Garnica D."/>
            <person name="Upadhyaya N."/>
            <person name="Rathjen J."/>
            <person name="Taylor J.M."/>
            <person name="Park R.F."/>
            <person name="Dodds P.N."/>
            <person name="Hirsch C.D."/>
            <person name="Kianian S.F."/>
            <person name="Figueroa M."/>
        </authorList>
    </citation>
    <scope>NUCLEOTIDE SEQUENCE [LARGE SCALE GENOMIC DNA]</scope>
    <source>
        <strain evidence="2">12NC29</strain>
    </source>
</reference>
<dbReference type="OrthoDB" id="2507498at2759"/>
<proteinExistence type="predicted"/>
<protein>
    <submittedName>
        <fullName evidence="2">Uncharacterized protein</fullName>
    </submittedName>
</protein>